<evidence type="ECO:0000256" key="2">
    <source>
        <dbReference type="ARBA" id="ARBA00022737"/>
    </source>
</evidence>
<dbReference type="Gene3D" id="2.130.10.10">
    <property type="entry name" value="YVTN repeat-like/Quinoprotein amine dehydrogenase"/>
    <property type="match status" value="1"/>
</dbReference>
<accession>E9ATQ7</accession>
<dbReference type="VEuPathDB" id="TriTrypDB:LmxM.36.4730"/>
<feature type="region of interest" description="Disordered" evidence="3">
    <location>
        <begin position="1447"/>
        <end position="1479"/>
    </location>
</feature>
<feature type="region of interest" description="Disordered" evidence="3">
    <location>
        <begin position="1396"/>
        <end position="1420"/>
    </location>
</feature>
<evidence type="ECO:0000256" key="3">
    <source>
        <dbReference type="SAM" id="MobiDB-lite"/>
    </source>
</evidence>
<dbReference type="OrthoDB" id="5578278at2759"/>
<protein>
    <recommendedName>
        <fullName evidence="6">Rab-GAP TBC domain-containing protein</fullName>
    </recommendedName>
</protein>
<evidence type="ECO:0008006" key="6">
    <source>
        <dbReference type="Google" id="ProtNLM"/>
    </source>
</evidence>
<feature type="region of interest" description="Disordered" evidence="3">
    <location>
        <begin position="1055"/>
        <end position="1144"/>
    </location>
</feature>
<keyword evidence="1" id="KW-0853">WD repeat</keyword>
<feature type="region of interest" description="Disordered" evidence="3">
    <location>
        <begin position="463"/>
        <end position="485"/>
    </location>
</feature>
<feature type="compositionally biased region" description="Low complexity" evidence="3">
    <location>
        <begin position="188"/>
        <end position="199"/>
    </location>
</feature>
<dbReference type="GO" id="GO:0036064">
    <property type="term" value="C:ciliary basal body"/>
    <property type="evidence" value="ECO:0007669"/>
    <property type="project" value="TreeGrafter"/>
</dbReference>
<feature type="compositionally biased region" description="Basic and acidic residues" evidence="3">
    <location>
        <begin position="1460"/>
        <end position="1472"/>
    </location>
</feature>
<evidence type="ECO:0000313" key="4">
    <source>
        <dbReference type="EMBL" id="CBZ26332.1"/>
    </source>
</evidence>
<dbReference type="EMBL" id="FR799573">
    <property type="protein sequence ID" value="CBZ26332.1"/>
    <property type="molecule type" value="Genomic_DNA"/>
</dbReference>
<organism evidence="4 5">
    <name type="scientific">Leishmania mexicana (strain MHOM/GT/2001/U1103)</name>
    <dbReference type="NCBI Taxonomy" id="929439"/>
    <lineage>
        <taxon>Eukaryota</taxon>
        <taxon>Discoba</taxon>
        <taxon>Euglenozoa</taxon>
        <taxon>Kinetoplastea</taxon>
        <taxon>Metakinetoplastina</taxon>
        <taxon>Trypanosomatida</taxon>
        <taxon>Trypanosomatidae</taxon>
        <taxon>Leishmaniinae</taxon>
        <taxon>Leishmania</taxon>
    </lineage>
</organism>
<keyword evidence="2" id="KW-0677">Repeat</keyword>
<feature type="region of interest" description="Disordered" evidence="3">
    <location>
        <begin position="1179"/>
        <end position="1236"/>
    </location>
</feature>
<feature type="compositionally biased region" description="Low complexity" evidence="3">
    <location>
        <begin position="1179"/>
        <end position="1194"/>
    </location>
</feature>
<name>E9ATQ7_LEIMU</name>
<dbReference type="SUPFAM" id="SSF50978">
    <property type="entry name" value="WD40 repeat-like"/>
    <property type="match status" value="1"/>
</dbReference>
<dbReference type="InterPro" id="IPR036322">
    <property type="entry name" value="WD40_repeat_dom_sf"/>
</dbReference>
<dbReference type="SUPFAM" id="SSF47923">
    <property type="entry name" value="Ypt/Rab-GAP domain of gyp1p"/>
    <property type="match status" value="1"/>
</dbReference>
<dbReference type="RefSeq" id="XP_003874831.1">
    <property type="nucleotide sequence ID" value="XM_003874782.1"/>
</dbReference>
<dbReference type="KEGG" id="lmi:LMXM_36_4730"/>
<evidence type="ECO:0000256" key="1">
    <source>
        <dbReference type="ARBA" id="ARBA00022574"/>
    </source>
</evidence>
<feature type="compositionally biased region" description="Basic and acidic residues" evidence="3">
    <location>
        <begin position="1055"/>
        <end position="1072"/>
    </location>
</feature>
<keyword evidence="5" id="KW-1185">Reference proteome</keyword>
<dbReference type="OMA" id="HPVDETC"/>
<dbReference type="InterPro" id="IPR015943">
    <property type="entry name" value="WD40/YVTN_repeat-like_dom_sf"/>
</dbReference>
<dbReference type="PhylomeDB" id="E9ATQ7"/>
<sequence>MTVHIGSNTVVTALWGSEDVTVIPLQPSGQFLSFRLSLTAATTDNTVTSVAFHPVDETCFVLGTGAGKAYGVSLQENKLFLLADVGERCALRCATFCPGYLTGPIVVFVGNDNRLLFLDWQHGTVLQDVLATAHQRPILHIVTGASTESLFCTVSADALSCWEPLASRESADAIDPSSSAVPVTRHQGSTSTPGTTGPSLKDRSTSGFSMPRYGCSGSALPTECTLELQRNCDIVPKLADRVTHRFLGVHILHPALLVSVEADGVLSLWSRAAAPGDNEPVAHRAPLRLQRSATTPSVLRVRCSAQCGALVVLGADAATVDELGDHVEPVVAFVVGQTLEGAGIVRLPSGGTGAPAKDRAAAVTQVSAVQSDCVACLLSTGIVHVVLPSTFHLVFSIPPPSVDRLGHRLGPRSHWSFTPSGPTFGAMWCEHVLLLLHLPTARRCDAGAGHAIEMSTLRVGSRSAPSAGAVAGKKRTPVKPKATPRLGGCPGDAAAAAHGVAVVAQSFLRSCQASRSTPSRRGVGADSLHSGVDAALAVLSRCRPPIVVPKKGFSEVWPDVNEVDVRAAKQELTARRISDAKEADKDTPANGPSAWSSTAAFCDTLSPSSCQYNVNQLQAHLLKHGVFPHQYRPAIWRFLAGLPSKSRTASQFAALARRPPHLAVSQLMNPFPLPPSSTRDAVESALSCLCWASPVFTLASYLPVLVYPLSLVFHDDVQSVVELVLMFFLNWGRDFFVCHPHGPATLLMAMERQLRRLDESLCQHLDAMGAGVAVWGWELLTSFFTDSFTGAEWVQVMDHIFTAPPLFLFAFHVAFVHARLRPELTSALSVDEVRGVLRRSPTAAAASQALSPPKSLQGLIEEGYRLYQSWSCESGDSATGLSSFKVFQTLTPQFEYPVNFVHDSVVLAERLRELSLLQRSRDEEKRAAAHLEALRKASAAASAEEAAFVLQQRARVAAKYDTSAAAWQVYVAVERSRQEREAEERQLKWEMLQKRTRNAEELEALRAEMNMVECQLRHDMVDRHMEQLKWRLAAHLTDEELVRLQKDADTQVERAVQRIEEDEQRHAEDALHYETASPLSIEVPPGEEDRAEAENTASPTRGVEESHPSTQPSSTAIMTKERCDKAKRQSPTSGRGVSAKGQECEAAAEGQAPAGGVSSSCQPSGARIVLHERRLCCYSSSPSASSSNDSTSVSLAATDETGGGASGSLHHRAQATSPSRVTLSQAPVPVDCSGGQPDKRELHARVLEKANSSGGVSPTSRRPRLVPPPRHAYFDAAAEHGETALNQQRFLELRDRVLSRAEAYTQPGGVEDPLRRYRPPYRGDGSTAMATSYTPTITATSSCPSSYTAPSSRLPLFDNYEPNQRRFGGGKCPYDPQQRRQLQPHVDAYMATVTRTSVTSSTGQSMSDSTSTTSSYQSPSTYTSYDYNYSATCSTMWRTGETTSAGSTACGSSLAQATRPRSDPLAHDDGRKHLCASHR</sequence>
<dbReference type="GO" id="GO:0060271">
    <property type="term" value="P:cilium assembly"/>
    <property type="evidence" value="ECO:0007669"/>
    <property type="project" value="TreeGrafter"/>
</dbReference>
<dbReference type="InterPro" id="IPR051570">
    <property type="entry name" value="TBC1_cilium_biogenesis"/>
</dbReference>
<feature type="compositionally biased region" description="Polar residues" evidence="3">
    <location>
        <begin position="1108"/>
        <end position="1117"/>
    </location>
</feature>
<dbReference type="PANTHER" id="PTHR19853">
    <property type="entry name" value="WD REPEAT CONTAINING PROTEIN 3 WDR3"/>
    <property type="match status" value="1"/>
</dbReference>
<feature type="compositionally biased region" description="Polar residues" evidence="3">
    <location>
        <begin position="1214"/>
        <end position="1225"/>
    </location>
</feature>
<dbReference type="PANTHER" id="PTHR19853:SF1">
    <property type="entry name" value="TBC1 DOMAIN FAMILY MEMBER 31"/>
    <property type="match status" value="1"/>
</dbReference>
<dbReference type="GeneID" id="13448625"/>
<reference evidence="4 5" key="1">
    <citation type="journal article" date="2011" name="Genome Res.">
        <title>Chromosome and gene copy number variation allow major structural change between species and strains of Leishmania.</title>
        <authorList>
            <person name="Rogers M.B."/>
            <person name="Hilley J.D."/>
            <person name="Dickens N.J."/>
            <person name="Wilkes J."/>
            <person name="Bates P.A."/>
            <person name="Depledge D.P."/>
            <person name="Harris D."/>
            <person name="Her Y."/>
            <person name="Herzyk P."/>
            <person name="Imamura H."/>
            <person name="Otto T.D."/>
            <person name="Sanders M."/>
            <person name="Seeger K."/>
            <person name="Dujardin J.C."/>
            <person name="Berriman M."/>
            <person name="Smith D.F."/>
            <person name="Hertz-Fowler C."/>
            <person name="Mottram J.C."/>
        </authorList>
    </citation>
    <scope>NUCLEOTIDE SEQUENCE [LARGE SCALE GENOMIC DNA]</scope>
    <source>
        <strain evidence="4 5">MHOM/GT/2001/U1103</strain>
    </source>
</reference>
<dbReference type="Gene3D" id="1.10.472.80">
    <property type="entry name" value="Ypt/Rab-GAP domain of gyp1p, domain 3"/>
    <property type="match status" value="1"/>
</dbReference>
<feature type="region of interest" description="Disordered" evidence="3">
    <location>
        <begin position="173"/>
        <end position="206"/>
    </location>
</feature>
<dbReference type="InterPro" id="IPR035969">
    <property type="entry name" value="Rab-GAP_TBC_sf"/>
</dbReference>
<evidence type="ECO:0000313" key="5">
    <source>
        <dbReference type="Proteomes" id="UP000007259"/>
    </source>
</evidence>
<gene>
    <name evidence="4" type="ORF">LMXM_36_4730</name>
</gene>
<dbReference type="Proteomes" id="UP000007259">
    <property type="component" value="Chromosome 20"/>
</dbReference>
<proteinExistence type="predicted"/>